<dbReference type="InterPro" id="IPR011009">
    <property type="entry name" value="Kinase-like_dom_sf"/>
</dbReference>
<dbReference type="OrthoDB" id="1022767at2"/>
<feature type="domain" description="Protein kinase" evidence="1">
    <location>
        <begin position="1"/>
        <end position="336"/>
    </location>
</feature>
<evidence type="ECO:0000313" key="3">
    <source>
        <dbReference type="Proteomes" id="UP000237684"/>
    </source>
</evidence>
<dbReference type="InterPro" id="IPR000719">
    <property type="entry name" value="Prot_kinase_dom"/>
</dbReference>
<dbReference type="SUPFAM" id="SSF56112">
    <property type="entry name" value="Protein kinase-like (PK-like)"/>
    <property type="match status" value="1"/>
</dbReference>
<keyword evidence="3" id="KW-1185">Reference proteome</keyword>
<dbReference type="Gene3D" id="1.10.510.10">
    <property type="entry name" value="Transferase(Phosphotransferase) domain 1"/>
    <property type="match status" value="1"/>
</dbReference>
<dbReference type="Pfam" id="PF00069">
    <property type="entry name" value="Pkinase"/>
    <property type="match status" value="1"/>
</dbReference>
<organism evidence="2 3">
    <name type="scientific">Abditibacterium utsteinense</name>
    <dbReference type="NCBI Taxonomy" id="1960156"/>
    <lineage>
        <taxon>Bacteria</taxon>
        <taxon>Pseudomonadati</taxon>
        <taxon>Abditibacteriota</taxon>
        <taxon>Abditibacteriia</taxon>
        <taxon>Abditibacteriales</taxon>
        <taxon>Abditibacteriaceae</taxon>
        <taxon>Abditibacterium</taxon>
    </lineage>
</organism>
<sequence>MAILTATLEDGGLIQYESAVIGEGGMKRVHFTPDKKSVVCFFKDAEVGQDPQRRARLQKIVGEFNPTLDASVGDYWKELFCWPTAIVVKPEIGIVAPTYAANFFFAEGNFKGKEKQASWFTSPKLRRYLPASELGDWLKYIHISTRLARAVRRMHSAGVAHSDLSNRNVLIDPKTGGAVIIDCDSLVVPQIYPPDVLGTPGYIAPEVLATQKLELTDSKRNLPGITTDRYALAVLIYEYLLGRHPLKGKRVNSPLSTEEDDWLSMGSKALWIENPVDHSNPPFEPLKVAYKQCGPYLAPLFERAFGDGLHLPNARPDAGEWERALVRTGDLLHPCPNPDCSQKWFVFDAHNKRCPWCNTAISGVVPLLNFYREGSKGQFKTENHRLVVWHHQRLWPWQIHTNHYAGERADRTPQAYFAKQGEDWWLINQSDDAMIIIAGAATPNKPLGKGEGEVLRSGMQIHLSRAGFGRLAVVQMA</sequence>
<comment type="caution">
    <text evidence="2">The sequence shown here is derived from an EMBL/GenBank/DDBJ whole genome shotgun (WGS) entry which is preliminary data.</text>
</comment>
<dbReference type="PROSITE" id="PS50011">
    <property type="entry name" value="PROTEIN_KINASE_DOM"/>
    <property type="match status" value="1"/>
</dbReference>
<dbReference type="EMBL" id="NIGF01000018">
    <property type="protein sequence ID" value="PQV62940.1"/>
    <property type="molecule type" value="Genomic_DNA"/>
</dbReference>
<dbReference type="GO" id="GO:0005524">
    <property type="term" value="F:ATP binding"/>
    <property type="evidence" value="ECO:0007669"/>
    <property type="project" value="InterPro"/>
</dbReference>
<proteinExistence type="predicted"/>
<evidence type="ECO:0000259" key="1">
    <source>
        <dbReference type="PROSITE" id="PS50011"/>
    </source>
</evidence>
<name>A0A2S8SQ63_9BACT</name>
<dbReference type="InParanoid" id="A0A2S8SQ63"/>
<accession>A0A2S8SQ63</accession>
<dbReference type="SMART" id="SM00220">
    <property type="entry name" value="S_TKc"/>
    <property type="match status" value="1"/>
</dbReference>
<dbReference type="RefSeq" id="WP_106380932.1">
    <property type="nucleotide sequence ID" value="NZ_NIGF01000018.1"/>
</dbReference>
<evidence type="ECO:0000313" key="2">
    <source>
        <dbReference type="EMBL" id="PQV62940.1"/>
    </source>
</evidence>
<keyword evidence="2" id="KW-0808">Transferase</keyword>
<gene>
    <name evidence="2" type="ORF">B1R32_11837</name>
</gene>
<dbReference type="PANTHER" id="PTHR24345">
    <property type="entry name" value="SERINE/THREONINE-PROTEIN KINASE PLK"/>
    <property type="match status" value="1"/>
</dbReference>
<keyword evidence="2" id="KW-0418">Kinase</keyword>
<dbReference type="AlphaFoldDB" id="A0A2S8SQ63"/>
<dbReference type="GO" id="GO:0004672">
    <property type="term" value="F:protein kinase activity"/>
    <property type="evidence" value="ECO:0007669"/>
    <property type="project" value="InterPro"/>
</dbReference>
<protein>
    <submittedName>
        <fullName evidence="2">Protein kinase domain-containing protein</fullName>
    </submittedName>
</protein>
<reference evidence="2 3" key="1">
    <citation type="journal article" date="2018" name="Syst. Appl. Microbiol.">
        <title>Abditibacterium utsteinense sp. nov., the first cultivated member of candidate phylum FBP, isolated from ice-free Antarctic soil samples.</title>
        <authorList>
            <person name="Tahon G."/>
            <person name="Tytgat B."/>
            <person name="Lebbe L."/>
            <person name="Carlier A."/>
            <person name="Willems A."/>
        </authorList>
    </citation>
    <scope>NUCLEOTIDE SEQUENCE [LARGE SCALE GENOMIC DNA]</scope>
    <source>
        <strain evidence="2 3">LMG 29911</strain>
    </source>
</reference>
<dbReference type="Proteomes" id="UP000237684">
    <property type="component" value="Unassembled WGS sequence"/>
</dbReference>